<dbReference type="InterPro" id="IPR014347">
    <property type="entry name" value="Tautomerase/MIF_sf"/>
</dbReference>
<evidence type="ECO:0000256" key="1">
    <source>
        <dbReference type="ARBA" id="ARBA00004613"/>
    </source>
</evidence>
<dbReference type="GO" id="GO:0004167">
    <property type="term" value="F:dopachrome isomerase activity"/>
    <property type="evidence" value="ECO:0007669"/>
    <property type="project" value="UniProtKB-EC"/>
</dbReference>
<dbReference type="Proteomes" id="UP000192578">
    <property type="component" value="Unassembled WGS sequence"/>
</dbReference>
<evidence type="ECO:0000256" key="12">
    <source>
        <dbReference type="ARBA" id="ARBA00042730"/>
    </source>
</evidence>
<organism evidence="13 14">
    <name type="scientific">Hypsibius exemplaris</name>
    <name type="common">Freshwater tardigrade</name>
    <dbReference type="NCBI Taxonomy" id="2072580"/>
    <lineage>
        <taxon>Eukaryota</taxon>
        <taxon>Metazoa</taxon>
        <taxon>Ecdysozoa</taxon>
        <taxon>Tardigrada</taxon>
        <taxon>Eutardigrada</taxon>
        <taxon>Parachela</taxon>
        <taxon>Hypsibioidea</taxon>
        <taxon>Hypsibiidae</taxon>
        <taxon>Hypsibius</taxon>
    </lineage>
</organism>
<evidence type="ECO:0000256" key="3">
    <source>
        <dbReference type="ARBA" id="ARBA00022514"/>
    </source>
</evidence>
<comment type="catalytic activity">
    <reaction evidence="6">
        <text>3-phenylpyruvate = enol-phenylpyruvate</text>
        <dbReference type="Rhea" id="RHEA:17097"/>
        <dbReference type="ChEBI" id="CHEBI:16815"/>
        <dbReference type="ChEBI" id="CHEBI:18005"/>
        <dbReference type="EC" id="5.3.2.1"/>
    </reaction>
</comment>
<keyword evidence="5" id="KW-0413">Isomerase</keyword>
<evidence type="ECO:0000256" key="7">
    <source>
        <dbReference type="ARBA" id="ARBA00036823"/>
    </source>
</evidence>
<dbReference type="Pfam" id="PF01187">
    <property type="entry name" value="MIF"/>
    <property type="match status" value="1"/>
</dbReference>
<evidence type="ECO:0000313" key="13">
    <source>
        <dbReference type="EMBL" id="OWA52707.1"/>
    </source>
</evidence>
<comment type="caution">
    <text evidence="13">The sequence shown here is derived from an EMBL/GenBank/DDBJ whole genome shotgun (WGS) entry which is preliminary data.</text>
</comment>
<dbReference type="EMBL" id="MTYJ01000282">
    <property type="protein sequence ID" value="OWA52707.1"/>
    <property type="molecule type" value="Genomic_DNA"/>
</dbReference>
<evidence type="ECO:0000313" key="14">
    <source>
        <dbReference type="Proteomes" id="UP000192578"/>
    </source>
</evidence>
<dbReference type="GO" id="GO:0005615">
    <property type="term" value="C:extracellular space"/>
    <property type="evidence" value="ECO:0007669"/>
    <property type="project" value="UniProtKB-KW"/>
</dbReference>
<sequence>MPTFKLHTNVPKSQIPVDLLKELTDLLADALQKPKMYLCIHIVPDQIMSFAGTEEPCGHAFLGSIGSIGGEKNKELAKILFNKIEERLKIPQNRLYIQFVDYPANDLGFQGKTFKDIFAGN</sequence>
<dbReference type="InterPro" id="IPR001398">
    <property type="entry name" value="Macrophage_inhib_fac"/>
</dbReference>
<dbReference type="SUPFAM" id="SSF55331">
    <property type="entry name" value="Tautomerase/MIF"/>
    <property type="match status" value="1"/>
</dbReference>
<dbReference type="GO" id="GO:0050178">
    <property type="term" value="F:phenylpyruvate tautomerase activity"/>
    <property type="evidence" value="ECO:0007669"/>
    <property type="project" value="UniProtKB-EC"/>
</dbReference>
<dbReference type="EC" id="5.3.3.12" evidence="8"/>
<evidence type="ECO:0000256" key="8">
    <source>
        <dbReference type="ARBA" id="ARBA00038932"/>
    </source>
</evidence>
<evidence type="ECO:0000256" key="6">
    <source>
        <dbReference type="ARBA" id="ARBA00036735"/>
    </source>
</evidence>
<evidence type="ECO:0000256" key="10">
    <source>
        <dbReference type="ARBA" id="ARBA00041631"/>
    </source>
</evidence>
<evidence type="ECO:0000256" key="5">
    <source>
        <dbReference type="ARBA" id="ARBA00023235"/>
    </source>
</evidence>
<accession>A0A9X6NEI7</accession>
<keyword evidence="14" id="KW-1185">Reference proteome</keyword>
<evidence type="ECO:0000256" key="4">
    <source>
        <dbReference type="ARBA" id="ARBA00022525"/>
    </source>
</evidence>
<dbReference type="OrthoDB" id="255819at2759"/>
<keyword evidence="3" id="KW-0202">Cytokine</keyword>
<comment type="similarity">
    <text evidence="2">Belongs to the MIF family.</text>
</comment>
<proteinExistence type="inferred from homology"/>
<evidence type="ECO:0000256" key="11">
    <source>
        <dbReference type="ARBA" id="ARBA00041912"/>
    </source>
</evidence>
<protein>
    <recommendedName>
        <fullName evidence="12">L-dopachrome isomerase</fullName>
        <ecNumber evidence="9">5.3.2.1</ecNumber>
        <ecNumber evidence="8">5.3.3.12</ecNumber>
    </recommendedName>
    <alternativeName>
        <fullName evidence="10">L-dopachrome tautomerase</fullName>
    </alternativeName>
    <alternativeName>
        <fullName evidence="11">Phenylpyruvate tautomerase</fullName>
    </alternativeName>
</protein>
<evidence type="ECO:0000256" key="9">
    <source>
        <dbReference type="ARBA" id="ARBA00039086"/>
    </source>
</evidence>
<keyword evidence="4" id="KW-0964">Secreted</keyword>
<gene>
    <name evidence="13" type="ORF">BV898_17153</name>
</gene>
<dbReference type="GO" id="GO:0005125">
    <property type="term" value="F:cytokine activity"/>
    <property type="evidence" value="ECO:0007669"/>
    <property type="project" value="UniProtKB-KW"/>
</dbReference>
<comment type="subcellular location">
    <subcellularLocation>
        <location evidence="1">Secreted</location>
    </subcellularLocation>
</comment>
<evidence type="ECO:0000256" key="2">
    <source>
        <dbReference type="ARBA" id="ARBA00005851"/>
    </source>
</evidence>
<name>A0A9X6NEI7_HYPEX</name>
<comment type="catalytic activity">
    <reaction evidence="7">
        <text>L-dopachrome = 5,6-dihydroxyindole-2-carboxylate</text>
        <dbReference type="Rhea" id="RHEA:13041"/>
        <dbReference type="ChEBI" id="CHEBI:16875"/>
        <dbReference type="ChEBI" id="CHEBI:57509"/>
        <dbReference type="EC" id="5.3.3.12"/>
    </reaction>
</comment>
<reference evidence="14" key="1">
    <citation type="submission" date="2017-01" db="EMBL/GenBank/DDBJ databases">
        <title>Comparative genomics of anhydrobiosis in the tardigrade Hypsibius dujardini.</title>
        <authorList>
            <person name="Yoshida Y."/>
            <person name="Koutsovoulos G."/>
            <person name="Laetsch D."/>
            <person name="Stevens L."/>
            <person name="Kumar S."/>
            <person name="Horikawa D."/>
            <person name="Ishino K."/>
            <person name="Komine S."/>
            <person name="Tomita M."/>
            <person name="Blaxter M."/>
            <person name="Arakawa K."/>
        </authorList>
    </citation>
    <scope>NUCLEOTIDE SEQUENCE [LARGE SCALE GENOMIC DNA]</scope>
    <source>
        <strain evidence="14">Z151</strain>
    </source>
</reference>
<dbReference type="PANTHER" id="PTHR11954">
    <property type="entry name" value="D-DOPACHROME DECARBOXYLASE"/>
    <property type="match status" value="1"/>
</dbReference>
<dbReference type="AlphaFoldDB" id="A0A9X6NEI7"/>
<dbReference type="PANTHER" id="PTHR11954:SF6">
    <property type="entry name" value="MACROPHAGE MIGRATION INHIBITORY FACTOR"/>
    <property type="match status" value="1"/>
</dbReference>
<dbReference type="EC" id="5.3.2.1" evidence="9"/>
<dbReference type="Gene3D" id="3.30.429.10">
    <property type="entry name" value="Macrophage Migration Inhibitory Factor"/>
    <property type="match status" value="1"/>
</dbReference>